<gene>
    <name evidence="4" type="ORF">TW71_22895</name>
</gene>
<evidence type="ECO:0000256" key="1">
    <source>
        <dbReference type="ARBA" id="ARBA00006525"/>
    </source>
</evidence>
<dbReference type="AlphaFoldDB" id="A0A837G011"/>
<name>A0A837G011_9VIBR</name>
<dbReference type="GO" id="GO:0009294">
    <property type="term" value="P:DNA-mediated transformation"/>
    <property type="evidence" value="ECO:0007669"/>
    <property type="project" value="InterPro"/>
</dbReference>
<dbReference type="Pfam" id="PF17782">
    <property type="entry name" value="WHD_DprA"/>
    <property type="match status" value="1"/>
</dbReference>
<comment type="similarity">
    <text evidence="1">Belongs to the DprA/Smf family.</text>
</comment>
<evidence type="ECO:0000259" key="3">
    <source>
        <dbReference type="Pfam" id="PF17782"/>
    </source>
</evidence>
<evidence type="ECO:0000259" key="2">
    <source>
        <dbReference type="Pfam" id="PF02481"/>
    </source>
</evidence>
<sequence>MTKEELTAWLSLYFTPRIGPKTFQRLVAVDSPINIIDSSPETLRHLGFSDSQLNYLQHRAAEDIEACFEWQAASSARTILPLSDHGYPALLKQADAAPATLFVEGQLESLSRPQMAIVGSRNASIDGLNTARSFATQLVNQDMVVTSGLALGVDGYAHDGALNGNGQTIAVLGCGLNTVYPARHKKLAQRIVEQGALVSEFHPNVKPKADNFPRRNRIISGLSLGVLVIEAAEKSGSLITARYAMEQGREVFAIPGSIHHPHARGCNLLIKQGACLVQQVSDITDEIDSLIRWSDVNKPPVQSDLFEQIDCKEELPFPQLLANVGSKATPVDILASRTNIPVHEVMMQLLELELSGHVVAVSGGYIRKGRG</sequence>
<dbReference type="Gene3D" id="1.10.10.10">
    <property type="entry name" value="Winged helix-like DNA-binding domain superfamily/Winged helix DNA-binding domain"/>
    <property type="match status" value="1"/>
</dbReference>
<dbReference type="InterPro" id="IPR003488">
    <property type="entry name" value="DprA"/>
</dbReference>
<dbReference type="Pfam" id="PF02481">
    <property type="entry name" value="DNA_processg_A"/>
    <property type="match status" value="1"/>
</dbReference>
<dbReference type="EMBL" id="JXXR01000028">
    <property type="protein sequence ID" value="KJY67242.1"/>
    <property type="molecule type" value="Genomic_DNA"/>
</dbReference>
<dbReference type="Gene3D" id="3.40.50.450">
    <property type="match status" value="1"/>
</dbReference>
<evidence type="ECO:0000313" key="4">
    <source>
        <dbReference type="EMBL" id="KJY67242.1"/>
    </source>
</evidence>
<reference evidence="4" key="1">
    <citation type="journal article" date="2015" name="BMC Genomics">
        <title>Genome mining reveals unlocked bioactive potential of marine Gram-negative bacteria.</title>
        <authorList>
            <person name="Machado H."/>
            <person name="Sonnenschein E.C."/>
            <person name="Melchiorsen J."/>
            <person name="Gram L."/>
        </authorList>
    </citation>
    <scope>NUCLEOTIDE SEQUENCE</scope>
    <source>
        <strain evidence="4">S2052</strain>
    </source>
</reference>
<accession>A0A837G011</accession>
<dbReference type="PANTHER" id="PTHR43022:SF1">
    <property type="entry name" value="PROTEIN SMF"/>
    <property type="match status" value="1"/>
</dbReference>
<comment type="caution">
    <text evidence="4">The sequence shown here is derived from an EMBL/GenBank/DDBJ whole genome shotgun (WGS) entry which is preliminary data.</text>
</comment>
<feature type="domain" description="DprA winged helix" evidence="3">
    <location>
        <begin position="319"/>
        <end position="364"/>
    </location>
</feature>
<dbReference type="NCBIfam" id="TIGR00732">
    <property type="entry name" value="dprA"/>
    <property type="match status" value="1"/>
</dbReference>
<protein>
    <submittedName>
        <fullName evidence="4">DNA processing protein DprA</fullName>
    </submittedName>
</protein>
<dbReference type="InterPro" id="IPR041614">
    <property type="entry name" value="DprA_WH"/>
</dbReference>
<dbReference type="PANTHER" id="PTHR43022">
    <property type="entry name" value="PROTEIN SMF"/>
    <property type="match status" value="1"/>
</dbReference>
<organism evidence="4">
    <name type="scientific">Vibrio coralliilyticus</name>
    <dbReference type="NCBI Taxonomy" id="190893"/>
    <lineage>
        <taxon>Bacteria</taxon>
        <taxon>Pseudomonadati</taxon>
        <taxon>Pseudomonadota</taxon>
        <taxon>Gammaproteobacteria</taxon>
        <taxon>Vibrionales</taxon>
        <taxon>Vibrionaceae</taxon>
        <taxon>Vibrio</taxon>
    </lineage>
</organism>
<dbReference type="InterPro" id="IPR057666">
    <property type="entry name" value="DrpA_SLOG"/>
</dbReference>
<proteinExistence type="inferred from homology"/>
<feature type="domain" description="Smf/DprA SLOG" evidence="2">
    <location>
        <begin position="80"/>
        <end position="287"/>
    </location>
</feature>
<dbReference type="InterPro" id="IPR036388">
    <property type="entry name" value="WH-like_DNA-bd_sf"/>
</dbReference>
<dbReference type="RefSeq" id="WP_045987375.1">
    <property type="nucleotide sequence ID" value="NZ_CP063051.1"/>
</dbReference>
<dbReference type="SUPFAM" id="SSF102405">
    <property type="entry name" value="MCP/YpsA-like"/>
    <property type="match status" value="1"/>
</dbReference>